<gene>
    <name evidence="4 5" type="primary">LOC106468514</name>
</gene>
<feature type="region of interest" description="Disordered" evidence="1">
    <location>
        <begin position="666"/>
        <end position="713"/>
    </location>
</feature>
<keyword evidence="3" id="KW-1185">Reference proteome</keyword>
<reference evidence="4 5" key="1">
    <citation type="submission" date="2025-05" db="UniProtKB">
        <authorList>
            <consortium name="RefSeq"/>
        </authorList>
    </citation>
    <scope>IDENTIFICATION</scope>
    <source>
        <tissue evidence="4 5">Muscle</tissue>
    </source>
</reference>
<keyword evidence="2" id="KW-1133">Transmembrane helix</keyword>
<keyword evidence="2" id="KW-0812">Transmembrane</keyword>
<proteinExistence type="predicted"/>
<feature type="compositionally biased region" description="Basic and acidic residues" evidence="1">
    <location>
        <begin position="128"/>
        <end position="140"/>
    </location>
</feature>
<evidence type="ECO:0000256" key="1">
    <source>
        <dbReference type="SAM" id="MobiDB-lite"/>
    </source>
</evidence>
<evidence type="ECO:0000313" key="4">
    <source>
        <dbReference type="RefSeq" id="XP_022252556.1"/>
    </source>
</evidence>
<feature type="compositionally biased region" description="Low complexity" evidence="1">
    <location>
        <begin position="559"/>
        <end position="570"/>
    </location>
</feature>
<dbReference type="RefSeq" id="XP_022252556.1">
    <property type="nucleotide sequence ID" value="XM_022396848.1"/>
</dbReference>
<name>A0ABM1T9K0_LIMPO</name>
<feature type="compositionally biased region" description="Basic and acidic residues" evidence="1">
    <location>
        <begin position="110"/>
        <end position="119"/>
    </location>
</feature>
<dbReference type="GeneID" id="106468514"/>
<keyword evidence="2" id="KW-0472">Membrane</keyword>
<sequence>MAAIAPFVLGVAAFFFYIFFKFVLKKNETEAEIPTDKQEKSHVDATQSEETGSEKQTLEDYGKEKEVDKVADALRTAMSELSTKSVKEKPKEEVQKVEEVKDTMSQTVKEAVKEQDMNKDVCTAPTESEPKQEEIKKSEEISDTAKTSEVITEKPKIVSTTPVESCEIPVVEEAIGTDSKKPTKEVASQEAVASNVPEIPVSQVISETVSDKEADQVCPAESLTSVPISETKPEPPTEEKVPVSPDSGKTSTTKEITEVLEKLPEKEVPSFQETDKVPTAEVLIKCPVTDKTSGELEQVLSEKVASVTEPGQILMDQNIATAGPSEKTSDEVSKIPGDEGVRLKESNQTLTTEQITELPASVKIPEEVHQEPTEKSSVPTEEHSQPSSDTADLIPTSQKSHENVPCTEESSSAKATDLPVSKTTTDDITVRSEEVPVSKVIVEESDQTVTADLNASEQVQKDLVSDKQTSVPPTVEEVKPQTEVQTVGLEKETLSKDAISVKGTDTQLSCSDGTTEKSIDSSSKEASEPAVTQEPKKELQEPKRSNEGSSPDLGSFIVTDSQPSTTPDTSVIIQEKTPVETCQESTDKQTEAVEKTGDTEKKSTSSKEGDTAGNEKVEQLSSKAEKVLSMDIQQPDDESIKQGKSDVNEGKAVEIPEKECTLQENTQQKIQEMEGKDEEVKKSEVMQMTKEEVLPPENKIEEKQCGKLETSEL</sequence>
<feature type="transmembrane region" description="Helical" evidence="2">
    <location>
        <begin position="7"/>
        <end position="24"/>
    </location>
</feature>
<feature type="compositionally biased region" description="Basic and acidic residues" evidence="1">
    <location>
        <begin position="85"/>
        <end position="102"/>
    </location>
</feature>
<feature type="compositionally biased region" description="Polar residues" evidence="1">
    <location>
        <begin position="503"/>
        <end position="513"/>
    </location>
</feature>
<dbReference type="RefSeq" id="XP_022252557.1">
    <property type="nucleotide sequence ID" value="XM_022396849.1"/>
</dbReference>
<feature type="compositionally biased region" description="Polar residues" evidence="1">
    <location>
        <begin position="346"/>
        <end position="355"/>
    </location>
</feature>
<feature type="compositionally biased region" description="Polar residues" evidence="1">
    <location>
        <begin position="385"/>
        <end position="398"/>
    </location>
</feature>
<feature type="compositionally biased region" description="Basic and acidic residues" evidence="1">
    <location>
        <begin position="585"/>
        <end position="628"/>
    </location>
</feature>
<feature type="compositionally biased region" description="Basic and acidic residues" evidence="1">
    <location>
        <begin position="534"/>
        <end position="546"/>
    </location>
</feature>
<evidence type="ECO:0000256" key="2">
    <source>
        <dbReference type="SAM" id="Phobius"/>
    </source>
</evidence>
<evidence type="ECO:0000313" key="3">
    <source>
        <dbReference type="Proteomes" id="UP000694941"/>
    </source>
</evidence>
<feature type="compositionally biased region" description="Basic and acidic residues" evidence="1">
    <location>
        <begin position="364"/>
        <end position="384"/>
    </location>
</feature>
<organism evidence="3 4">
    <name type="scientific">Limulus polyphemus</name>
    <name type="common">Atlantic horseshoe crab</name>
    <dbReference type="NCBI Taxonomy" id="6850"/>
    <lineage>
        <taxon>Eukaryota</taxon>
        <taxon>Metazoa</taxon>
        <taxon>Ecdysozoa</taxon>
        <taxon>Arthropoda</taxon>
        <taxon>Chelicerata</taxon>
        <taxon>Merostomata</taxon>
        <taxon>Xiphosura</taxon>
        <taxon>Limulidae</taxon>
        <taxon>Limulus</taxon>
    </lineage>
</organism>
<feature type="compositionally biased region" description="Basic and acidic residues" evidence="1">
    <location>
        <begin position="31"/>
        <end position="43"/>
    </location>
</feature>
<feature type="compositionally biased region" description="Basic and acidic residues" evidence="1">
    <location>
        <begin position="327"/>
        <end position="345"/>
    </location>
</feature>
<feature type="compositionally biased region" description="Basic and acidic residues" evidence="1">
    <location>
        <begin position="52"/>
        <end position="66"/>
    </location>
</feature>
<feature type="compositionally biased region" description="Basic and acidic residues" evidence="1">
    <location>
        <begin position="638"/>
        <end position="653"/>
    </location>
</feature>
<feature type="region of interest" description="Disordered" evidence="1">
    <location>
        <begin position="460"/>
        <end position="653"/>
    </location>
</feature>
<protein>
    <submittedName>
        <fullName evidence="4 5">Mediator of DNA damage checkpoint protein 1-like isoform X1</fullName>
    </submittedName>
</protein>
<feature type="region of interest" description="Disordered" evidence="1">
    <location>
        <begin position="174"/>
        <end position="255"/>
    </location>
</feature>
<dbReference type="Proteomes" id="UP000694941">
    <property type="component" value="Unplaced"/>
</dbReference>
<evidence type="ECO:0000313" key="5">
    <source>
        <dbReference type="RefSeq" id="XP_022252557.1"/>
    </source>
</evidence>
<accession>A0ABM1T9K0</accession>
<feature type="region of interest" description="Disordered" evidence="1">
    <location>
        <begin position="31"/>
        <end position="66"/>
    </location>
</feature>
<feature type="compositionally biased region" description="Basic and acidic residues" evidence="1">
    <location>
        <begin position="514"/>
        <end position="527"/>
    </location>
</feature>
<feature type="compositionally biased region" description="Basic and acidic residues" evidence="1">
    <location>
        <begin position="231"/>
        <end position="241"/>
    </location>
</feature>
<feature type="region of interest" description="Disordered" evidence="1">
    <location>
        <begin position="79"/>
        <end position="162"/>
    </location>
</feature>
<feature type="compositionally biased region" description="Basic and acidic residues" evidence="1">
    <location>
        <begin position="671"/>
        <end position="713"/>
    </location>
</feature>
<feature type="compositionally biased region" description="Basic and acidic residues" evidence="1">
    <location>
        <begin position="424"/>
        <end position="433"/>
    </location>
</feature>
<feature type="region of interest" description="Disordered" evidence="1">
    <location>
        <begin position="317"/>
        <end position="433"/>
    </location>
</feature>